<dbReference type="PANTHER" id="PTHR44688:SF16">
    <property type="entry name" value="DNA-BINDING TRANSCRIPTIONAL ACTIVATOR DEVR_DOSR"/>
    <property type="match status" value="1"/>
</dbReference>
<feature type="transmembrane region" description="Helical" evidence="4">
    <location>
        <begin position="17"/>
        <end position="35"/>
    </location>
</feature>
<dbReference type="Gene3D" id="1.10.10.10">
    <property type="entry name" value="Winged helix-like DNA-binding domain superfamily/Winged helix DNA-binding domain"/>
    <property type="match status" value="1"/>
</dbReference>
<comment type="caution">
    <text evidence="6">The sequence shown here is derived from an EMBL/GenBank/DDBJ whole genome shotgun (WGS) entry which is preliminary data.</text>
</comment>
<dbReference type="PRINTS" id="PR00038">
    <property type="entry name" value="HTHLUXR"/>
</dbReference>
<evidence type="ECO:0000256" key="1">
    <source>
        <dbReference type="ARBA" id="ARBA00023015"/>
    </source>
</evidence>
<dbReference type="PROSITE" id="PS50043">
    <property type="entry name" value="HTH_LUXR_2"/>
    <property type="match status" value="1"/>
</dbReference>
<name>A0ABS1KLI7_9BACT</name>
<dbReference type="CDD" id="cd06170">
    <property type="entry name" value="LuxR_C_like"/>
    <property type="match status" value="1"/>
</dbReference>
<dbReference type="EMBL" id="JAERRB010000001">
    <property type="protein sequence ID" value="MBL0740210.1"/>
    <property type="molecule type" value="Genomic_DNA"/>
</dbReference>
<keyword evidence="4" id="KW-0812">Transmembrane</keyword>
<dbReference type="SMART" id="SM00421">
    <property type="entry name" value="HTH_LUXR"/>
    <property type="match status" value="1"/>
</dbReference>
<gene>
    <name evidence="6" type="ORF">JI741_03215</name>
</gene>
<keyword evidence="1" id="KW-0805">Transcription regulation</keyword>
<sequence length="125" mass="14033">MKVLEYRFFVRDFSLEFYVGVVAVLFTALGVWVGLRLTRKKTAFVVMPSGRFVLNEAALKETGISPREHDVLDAMANGLSNQEIADKLFVSLNTVKTHTSNLFVKLDVKRRTQAIQKGKSMGLIP</sequence>
<keyword evidence="7" id="KW-1185">Reference proteome</keyword>
<keyword evidence="4" id="KW-0472">Membrane</keyword>
<proteinExistence type="predicted"/>
<reference evidence="6 7" key="1">
    <citation type="submission" date="2021-01" db="EMBL/GenBank/DDBJ databases">
        <title>Chryseolinea sp. Jin1 Genome sequencing and assembly.</title>
        <authorList>
            <person name="Kim I."/>
        </authorList>
    </citation>
    <scope>NUCLEOTIDE SEQUENCE [LARGE SCALE GENOMIC DNA]</scope>
    <source>
        <strain evidence="6 7">Jin1</strain>
    </source>
</reference>
<evidence type="ECO:0000256" key="3">
    <source>
        <dbReference type="ARBA" id="ARBA00023163"/>
    </source>
</evidence>
<dbReference type="PANTHER" id="PTHR44688">
    <property type="entry name" value="DNA-BINDING TRANSCRIPTIONAL ACTIVATOR DEVR_DOSR"/>
    <property type="match status" value="1"/>
</dbReference>
<evidence type="ECO:0000313" key="6">
    <source>
        <dbReference type="EMBL" id="MBL0740210.1"/>
    </source>
</evidence>
<evidence type="ECO:0000256" key="2">
    <source>
        <dbReference type="ARBA" id="ARBA00023125"/>
    </source>
</evidence>
<accession>A0ABS1KLI7</accession>
<dbReference type="InterPro" id="IPR016032">
    <property type="entry name" value="Sig_transdc_resp-reg_C-effctor"/>
</dbReference>
<evidence type="ECO:0000313" key="7">
    <source>
        <dbReference type="Proteomes" id="UP000613030"/>
    </source>
</evidence>
<evidence type="ECO:0000259" key="5">
    <source>
        <dbReference type="PROSITE" id="PS50043"/>
    </source>
</evidence>
<dbReference type="InterPro" id="IPR036388">
    <property type="entry name" value="WH-like_DNA-bd_sf"/>
</dbReference>
<evidence type="ECO:0000256" key="4">
    <source>
        <dbReference type="SAM" id="Phobius"/>
    </source>
</evidence>
<organism evidence="6 7">
    <name type="scientific">Chryseolinea lacunae</name>
    <dbReference type="NCBI Taxonomy" id="2801331"/>
    <lineage>
        <taxon>Bacteria</taxon>
        <taxon>Pseudomonadati</taxon>
        <taxon>Bacteroidota</taxon>
        <taxon>Cytophagia</taxon>
        <taxon>Cytophagales</taxon>
        <taxon>Fulvivirgaceae</taxon>
        <taxon>Chryseolinea</taxon>
    </lineage>
</organism>
<dbReference type="Pfam" id="PF00196">
    <property type="entry name" value="GerE"/>
    <property type="match status" value="1"/>
</dbReference>
<dbReference type="Proteomes" id="UP000613030">
    <property type="component" value="Unassembled WGS sequence"/>
</dbReference>
<dbReference type="SUPFAM" id="SSF46894">
    <property type="entry name" value="C-terminal effector domain of the bipartite response regulators"/>
    <property type="match status" value="1"/>
</dbReference>
<dbReference type="PROSITE" id="PS00622">
    <property type="entry name" value="HTH_LUXR_1"/>
    <property type="match status" value="1"/>
</dbReference>
<protein>
    <submittedName>
        <fullName evidence="6">Response regulator transcription factor</fullName>
    </submittedName>
</protein>
<keyword evidence="3" id="KW-0804">Transcription</keyword>
<feature type="domain" description="HTH luxR-type" evidence="5">
    <location>
        <begin position="56"/>
        <end position="122"/>
    </location>
</feature>
<keyword evidence="2" id="KW-0238">DNA-binding</keyword>
<dbReference type="InterPro" id="IPR000792">
    <property type="entry name" value="Tscrpt_reg_LuxR_C"/>
</dbReference>
<keyword evidence="4" id="KW-1133">Transmembrane helix</keyword>